<feature type="chain" id="PRO_5046595624" evidence="2">
    <location>
        <begin position="40"/>
        <end position="99"/>
    </location>
</feature>
<feature type="signal peptide" evidence="2">
    <location>
        <begin position="1"/>
        <end position="39"/>
    </location>
</feature>
<evidence type="ECO:0000256" key="1">
    <source>
        <dbReference type="SAM" id="MobiDB-lite"/>
    </source>
</evidence>
<evidence type="ECO:0000256" key="2">
    <source>
        <dbReference type="SAM" id="SignalP"/>
    </source>
</evidence>
<gene>
    <name evidence="3" type="ORF">ACFO4E_17435</name>
</gene>
<evidence type="ECO:0000313" key="3">
    <source>
        <dbReference type="EMBL" id="MFC4563652.1"/>
    </source>
</evidence>
<dbReference type="RefSeq" id="WP_378576124.1">
    <property type="nucleotide sequence ID" value="NZ_JBHSFQ010000017.1"/>
</dbReference>
<reference evidence="4" key="1">
    <citation type="journal article" date="2019" name="Int. J. Syst. Evol. Microbiol.">
        <title>The Global Catalogue of Microorganisms (GCM) 10K type strain sequencing project: providing services to taxonomists for standard genome sequencing and annotation.</title>
        <authorList>
            <consortium name="The Broad Institute Genomics Platform"/>
            <consortium name="The Broad Institute Genome Sequencing Center for Infectious Disease"/>
            <person name="Wu L."/>
            <person name="Ma J."/>
        </authorList>
    </citation>
    <scope>NUCLEOTIDE SEQUENCE [LARGE SCALE GENOMIC DNA]</scope>
    <source>
        <strain evidence="4">XZYJ18</strain>
    </source>
</reference>
<dbReference type="EMBL" id="JBHSFQ010000017">
    <property type="protein sequence ID" value="MFC4563652.1"/>
    <property type="molecule type" value="Genomic_DNA"/>
</dbReference>
<keyword evidence="4" id="KW-1185">Reference proteome</keyword>
<organism evidence="3 4">
    <name type="scientific">Nocardiopsis mangrovi</name>
    <dbReference type="NCBI Taxonomy" id="1179818"/>
    <lineage>
        <taxon>Bacteria</taxon>
        <taxon>Bacillati</taxon>
        <taxon>Actinomycetota</taxon>
        <taxon>Actinomycetes</taxon>
        <taxon>Streptosporangiales</taxon>
        <taxon>Nocardiopsidaceae</taxon>
        <taxon>Nocardiopsis</taxon>
    </lineage>
</organism>
<keyword evidence="2" id="KW-0732">Signal</keyword>
<comment type="caution">
    <text evidence="3">The sequence shown here is derived from an EMBL/GenBank/DDBJ whole genome shotgun (WGS) entry which is preliminary data.</text>
</comment>
<sequence length="99" mass="9991">MENAQPPRPRSPGTGASRVLCFAAVLAASGALASAFVVAAESVCIGRGTPLSAAPADGYTAERFAGSPVEEGRSRSGTRVLPRDEPATPPRCRGCPVPG</sequence>
<feature type="region of interest" description="Disordered" evidence="1">
    <location>
        <begin position="64"/>
        <end position="99"/>
    </location>
</feature>
<name>A0ABV9DYW8_9ACTN</name>
<accession>A0ABV9DYW8</accession>
<proteinExistence type="predicted"/>
<evidence type="ECO:0000313" key="4">
    <source>
        <dbReference type="Proteomes" id="UP001595923"/>
    </source>
</evidence>
<protein>
    <submittedName>
        <fullName evidence="3">Uncharacterized protein</fullName>
    </submittedName>
</protein>
<dbReference type="Proteomes" id="UP001595923">
    <property type="component" value="Unassembled WGS sequence"/>
</dbReference>